<dbReference type="Proteomes" id="UP001500298">
    <property type="component" value="Unassembled WGS sequence"/>
</dbReference>
<sequence>MMYKYLPLLLAIFLLLTGLAHLMIPNFYEPLIPEVVHPHFANIAAAIAEISTACLLLFKKTQKIGGIAFAILMLLFLPIHILDLISEVPVVGSKTTAVLRLLLQGVFIYLGWSIWKSSKD</sequence>
<dbReference type="EMBL" id="BAABJX010000026">
    <property type="protein sequence ID" value="GAA4832881.1"/>
    <property type="molecule type" value="Genomic_DNA"/>
</dbReference>
<gene>
    <name evidence="2" type="ORF">GCM10023331_17680</name>
</gene>
<evidence type="ECO:0000256" key="1">
    <source>
        <dbReference type="SAM" id="Phobius"/>
    </source>
</evidence>
<organism evidence="2 3">
    <name type="scientific">Algivirga pacifica</name>
    <dbReference type="NCBI Taxonomy" id="1162670"/>
    <lineage>
        <taxon>Bacteria</taxon>
        <taxon>Pseudomonadati</taxon>
        <taxon>Bacteroidota</taxon>
        <taxon>Cytophagia</taxon>
        <taxon>Cytophagales</taxon>
        <taxon>Flammeovirgaceae</taxon>
        <taxon>Algivirga</taxon>
    </lineage>
</organism>
<comment type="caution">
    <text evidence="2">The sequence shown here is derived from an EMBL/GenBank/DDBJ whole genome shotgun (WGS) entry which is preliminary data.</text>
</comment>
<keyword evidence="1" id="KW-0472">Membrane</keyword>
<dbReference type="RefSeq" id="WP_345371046.1">
    <property type="nucleotide sequence ID" value="NZ_BAABJX010000026.1"/>
</dbReference>
<protein>
    <submittedName>
        <fullName evidence="2">DoxX family membrane protein</fullName>
    </submittedName>
</protein>
<keyword evidence="3" id="KW-1185">Reference proteome</keyword>
<reference evidence="3" key="1">
    <citation type="journal article" date="2019" name="Int. J. Syst. Evol. Microbiol.">
        <title>The Global Catalogue of Microorganisms (GCM) 10K type strain sequencing project: providing services to taxonomists for standard genome sequencing and annotation.</title>
        <authorList>
            <consortium name="The Broad Institute Genomics Platform"/>
            <consortium name="The Broad Institute Genome Sequencing Center for Infectious Disease"/>
            <person name="Wu L."/>
            <person name="Ma J."/>
        </authorList>
    </citation>
    <scope>NUCLEOTIDE SEQUENCE [LARGE SCALE GENOMIC DNA]</scope>
    <source>
        <strain evidence="3">JCM 18326</strain>
    </source>
</reference>
<feature type="transmembrane region" description="Helical" evidence="1">
    <location>
        <begin position="36"/>
        <end position="58"/>
    </location>
</feature>
<keyword evidence="1" id="KW-1133">Transmembrane helix</keyword>
<evidence type="ECO:0000313" key="2">
    <source>
        <dbReference type="EMBL" id="GAA4832881.1"/>
    </source>
</evidence>
<proteinExistence type="predicted"/>
<feature type="transmembrane region" description="Helical" evidence="1">
    <location>
        <begin position="97"/>
        <end position="115"/>
    </location>
</feature>
<keyword evidence="1" id="KW-0812">Transmembrane</keyword>
<name>A0ABP9DC37_9BACT</name>
<evidence type="ECO:0000313" key="3">
    <source>
        <dbReference type="Proteomes" id="UP001500298"/>
    </source>
</evidence>
<feature type="transmembrane region" description="Helical" evidence="1">
    <location>
        <begin position="65"/>
        <end position="85"/>
    </location>
</feature>
<accession>A0ABP9DC37</accession>